<name>A0ABT8SFQ6_9BURK</name>
<sequence>MSITRNSRPEAFDRFTRGLPAVSATHLVAGMQKVTSAVMTHGAVVVTRHDEPAMVLMSIDRYLALEQAAEPDLDALTRQFDDMFARMQGDEAAAAMEDAFAMSPAELGKAAVRATGGGKSAKR</sequence>
<proteinExistence type="inferred from homology"/>
<dbReference type="Proteomes" id="UP001169027">
    <property type="component" value="Unassembled WGS sequence"/>
</dbReference>
<evidence type="ECO:0000256" key="1">
    <source>
        <dbReference type="ARBA" id="ARBA00009981"/>
    </source>
</evidence>
<dbReference type="SUPFAM" id="SSF143120">
    <property type="entry name" value="YefM-like"/>
    <property type="match status" value="1"/>
</dbReference>
<gene>
    <name evidence="2" type="ORF">Q2T77_36335</name>
</gene>
<comment type="caution">
    <text evidence="2">The sequence shown here is derived from an EMBL/GenBank/DDBJ whole genome shotgun (WGS) entry which is preliminary data.</text>
</comment>
<accession>A0ABT8SFQ6</accession>
<dbReference type="InterPro" id="IPR036165">
    <property type="entry name" value="YefM-like_sf"/>
</dbReference>
<evidence type="ECO:0000313" key="3">
    <source>
        <dbReference type="Proteomes" id="UP001169027"/>
    </source>
</evidence>
<dbReference type="EMBL" id="JAUKVY010000047">
    <property type="protein sequence ID" value="MDO1537717.1"/>
    <property type="molecule type" value="Genomic_DNA"/>
</dbReference>
<evidence type="ECO:0000313" key="2">
    <source>
        <dbReference type="EMBL" id="MDO1537717.1"/>
    </source>
</evidence>
<keyword evidence="3" id="KW-1185">Reference proteome</keyword>
<protein>
    <recommendedName>
        <fullName evidence="4">Antitoxin</fullName>
    </recommendedName>
</protein>
<organism evidence="2 3">
    <name type="scientific">Variovorax ginsengisoli</name>
    <dbReference type="NCBI Taxonomy" id="363844"/>
    <lineage>
        <taxon>Bacteria</taxon>
        <taxon>Pseudomonadati</taxon>
        <taxon>Pseudomonadota</taxon>
        <taxon>Betaproteobacteria</taxon>
        <taxon>Burkholderiales</taxon>
        <taxon>Comamonadaceae</taxon>
        <taxon>Variovorax</taxon>
    </lineage>
</organism>
<dbReference type="RefSeq" id="WP_301816156.1">
    <property type="nucleotide sequence ID" value="NZ_JAUJZH010000047.1"/>
</dbReference>
<reference evidence="2" key="1">
    <citation type="submission" date="2023-06" db="EMBL/GenBank/DDBJ databases">
        <authorList>
            <person name="Jiang Y."/>
            <person name="Liu Q."/>
        </authorList>
    </citation>
    <scope>NUCLEOTIDE SEQUENCE</scope>
    <source>
        <strain evidence="2">CGMCC 1.12090</strain>
    </source>
</reference>
<evidence type="ECO:0008006" key="4">
    <source>
        <dbReference type="Google" id="ProtNLM"/>
    </source>
</evidence>
<dbReference type="Gene3D" id="3.40.1620.10">
    <property type="entry name" value="YefM-like domain"/>
    <property type="match status" value="1"/>
</dbReference>
<comment type="similarity">
    <text evidence="1">Belongs to the phD/YefM antitoxin family.</text>
</comment>